<dbReference type="Pfam" id="PF00664">
    <property type="entry name" value="ABC_membrane"/>
    <property type="match status" value="2"/>
</dbReference>
<feature type="domain" description="ABC transporter" evidence="11">
    <location>
        <begin position="525"/>
        <end position="746"/>
    </location>
</feature>
<protein>
    <submittedName>
        <fullName evidence="13">ABC transporter ATP-binding protein/permease VMR1</fullName>
    </submittedName>
</protein>
<keyword evidence="3 10" id="KW-0812">Transmembrane</keyword>
<dbReference type="PROSITE" id="PS50929">
    <property type="entry name" value="ABC_TM1F"/>
    <property type="match status" value="2"/>
</dbReference>
<feature type="domain" description="ABC transmembrane type-1" evidence="12">
    <location>
        <begin position="913"/>
        <end position="1151"/>
    </location>
</feature>
<dbReference type="FunFam" id="3.40.50.300:FF:000630">
    <property type="entry name" value="ATP-binding cassette (ABC) transporter, putative"/>
    <property type="match status" value="1"/>
</dbReference>
<dbReference type="Gene3D" id="3.40.50.300">
    <property type="entry name" value="P-loop containing nucleotide triphosphate hydrolases"/>
    <property type="match status" value="2"/>
</dbReference>
<feature type="compositionally biased region" description="Low complexity" evidence="9">
    <location>
        <begin position="1"/>
        <end position="36"/>
    </location>
</feature>
<dbReference type="InParanoid" id="A0A2R5GJY3"/>
<evidence type="ECO:0000256" key="5">
    <source>
        <dbReference type="ARBA" id="ARBA00022840"/>
    </source>
</evidence>
<evidence type="ECO:0000313" key="13">
    <source>
        <dbReference type="EMBL" id="GBG28953.1"/>
    </source>
</evidence>
<dbReference type="FunCoup" id="A0A2R5GJY3">
    <property type="interactions" value="2"/>
</dbReference>
<dbReference type="InterPro" id="IPR011527">
    <property type="entry name" value="ABC1_TM_dom"/>
</dbReference>
<feature type="region of interest" description="Disordered" evidence="9">
    <location>
        <begin position="1"/>
        <end position="55"/>
    </location>
</feature>
<proteinExistence type="predicted"/>
<dbReference type="InterPro" id="IPR036640">
    <property type="entry name" value="ABC1_TM_sf"/>
</dbReference>
<dbReference type="Pfam" id="PF00005">
    <property type="entry name" value="ABC_tran"/>
    <property type="match status" value="2"/>
</dbReference>
<dbReference type="CDD" id="cd18579">
    <property type="entry name" value="ABC_6TM_ABCC_D1"/>
    <property type="match status" value="1"/>
</dbReference>
<feature type="compositionally biased region" description="Acidic residues" evidence="9">
    <location>
        <begin position="1172"/>
        <end position="1183"/>
    </location>
</feature>
<dbReference type="SMART" id="SM00382">
    <property type="entry name" value="AAA"/>
    <property type="match status" value="2"/>
</dbReference>
<comment type="caution">
    <text evidence="13">The sequence shown here is derived from an EMBL/GenBank/DDBJ whole genome shotgun (WGS) entry which is preliminary data.</text>
</comment>
<evidence type="ECO:0000256" key="3">
    <source>
        <dbReference type="ARBA" id="ARBA00022692"/>
    </source>
</evidence>
<feature type="transmembrane region" description="Helical" evidence="10">
    <location>
        <begin position="313"/>
        <end position="331"/>
    </location>
</feature>
<dbReference type="PANTHER" id="PTHR24223">
    <property type="entry name" value="ATP-BINDING CASSETTE SUB-FAMILY C"/>
    <property type="match status" value="1"/>
</dbReference>
<feature type="region of interest" description="Disordered" evidence="9">
    <location>
        <begin position="504"/>
        <end position="541"/>
    </location>
</feature>
<evidence type="ECO:0000256" key="1">
    <source>
        <dbReference type="ARBA" id="ARBA00004141"/>
    </source>
</evidence>
<keyword evidence="2" id="KW-0813">Transport</keyword>
<keyword evidence="6 10" id="KW-1133">Transmembrane helix</keyword>
<dbReference type="SUPFAM" id="SSF90123">
    <property type="entry name" value="ABC transporter transmembrane region"/>
    <property type="match status" value="2"/>
</dbReference>
<evidence type="ECO:0000256" key="8">
    <source>
        <dbReference type="ARBA" id="ARBA00023180"/>
    </source>
</evidence>
<feature type="region of interest" description="Disordered" evidence="9">
    <location>
        <begin position="752"/>
        <end position="794"/>
    </location>
</feature>
<organism evidence="13 14">
    <name type="scientific">Hondaea fermentalgiana</name>
    <dbReference type="NCBI Taxonomy" id="2315210"/>
    <lineage>
        <taxon>Eukaryota</taxon>
        <taxon>Sar</taxon>
        <taxon>Stramenopiles</taxon>
        <taxon>Bigyra</taxon>
        <taxon>Labyrinthulomycetes</taxon>
        <taxon>Thraustochytrida</taxon>
        <taxon>Thraustochytriidae</taxon>
        <taxon>Hondaea</taxon>
    </lineage>
</organism>
<dbReference type="FunFam" id="1.20.1560.10:FF:000010">
    <property type="entry name" value="Multidrug resistance-associated ABC transporter"/>
    <property type="match status" value="1"/>
</dbReference>
<evidence type="ECO:0000256" key="9">
    <source>
        <dbReference type="SAM" id="MobiDB-lite"/>
    </source>
</evidence>
<feature type="transmembrane region" description="Helical" evidence="10">
    <location>
        <begin position="1105"/>
        <end position="1129"/>
    </location>
</feature>
<keyword evidence="4" id="KW-0547">Nucleotide-binding</keyword>
<feature type="region of interest" description="Disordered" evidence="9">
    <location>
        <begin position="1169"/>
        <end position="1193"/>
    </location>
</feature>
<feature type="compositionally biased region" description="Polar residues" evidence="9">
    <location>
        <begin position="507"/>
        <end position="516"/>
    </location>
</feature>
<keyword evidence="5 13" id="KW-0067">ATP-binding</keyword>
<comment type="subcellular location">
    <subcellularLocation>
        <location evidence="1">Membrane</location>
        <topology evidence="1">Multi-pass membrane protein</topology>
    </subcellularLocation>
</comment>
<dbReference type="PROSITE" id="PS00211">
    <property type="entry name" value="ABC_TRANSPORTER_1"/>
    <property type="match status" value="2"/>
</dbReference>
<dbReference type="PANTHER" id="PTHR24223:SF447">
    <property type="entry name" value="MULTIDRUG RESISTANCE-ASSOCIATED PROTEIN 5"/>
    <property type="match status" value="1"/>
</dbReference>
<evidence type="ECO:0000259" key="11">
    <source>
        <dbReference type="PROSITE" id="PS50893"/>
    </source>
</evidence>
<name>A0A2R5GJY3_9STRA</name>
<evidence type="ECO:0000256" key="2">
    <source>
        <dbReference type="ARBA" id="ARBA00022448"/>
    </source>
</evidence>
<gene>
    <name evidence="13" type="ORF">FCC1311_051742</name>
</gene>
<dbReference type="PROSITE" id="PS50893">
    <property type="entry name" value="ABC_TRANSPORTER_2"/>
    <property type="match status" value="2"/>
</dbReference>
<dbReference type="InterPro" id="IPR017871">
    <property type="entry name" value="ABC_transporter-like_CS"/>
</dbReference>
<dbReference type="FunFam" id="3.40.50.300:FF:000997">
    <property type="entry name" value="Multidrug resistance-associated protein 1"/>
    <property type="match status" value="1"/>
</dbReference>
<feature type="domain" description="ABC transmembrane type-1" evidence="12">
    <location>
        <begin position="170"/>
        <end position="454"/>
    </location>
</feature>
<dbReference type="Gene3D" id="1.20.1560.10">
    <property type="entry name" value="ABC transporter type 1, transmembrane domain"/>
    <property type="match status" value="2"/>
</dbReference>
<keyword evidence="14" id="KW-1185">Reference proteome</keyword>
<reference evidence="13 14" key="1">
    <citation type="submission" date="2017-12" db="EMBL/GenBank/DDBJ databases">
        <title>Sequencing, de novo assembly and annotation of complete genome of a new Thraustochytrid species, strain FCC1311.</title>
        <authorList>
            <person name="Sedici K."/>
            <person name="Godart F."/>
            <person name="Aiese Cigliano R."/>
            <person name="Sanseverino W."/>
            <person name="Barakat M."/>
            <person name="Ortet P."/>
            <person name="Marechal E."/>
            <person name="Cagnac O."/>
            <person name="Amato A."/>
        </authorList>
    </citation>
    <scope>NUCLEOTIDE SEQUENCE [LARGE SCALE GENOMIC DNA]</scope>
</reference>
<feature type="transmembrane region" description="Helical" evidence="10">
    <location>
        <begin position="981"/>
        <end position="1003"/>
    </location>
</feature>
<feature type="compositionally biased region" description="Basic and acidic residues" evidence="9">
    <location>
        <begin position="517"/>
        <end position="526"/>
    </location>
</feature>
<dbReference type="CDD" id="cd03250">
    <property type="entry name" value="ABCC_MRP_domain1"/>
    <property type="match status" value="1"/>
</dbReference>
<keyword evidence="7 10" id="KW-0472">Membrane</keyword>
<evidence type="ECO:0000256" key="6">
    <source>
        <dbReference type="ARBA" id="ARBA00022989"/>
    </source>
</evidence>
<dbReference type="InterPro" id="IPR044746">
    <property type="entry name" value="ABCC_6TM_D1"/>
</dbReference>
<dbReference type="OrthoDB" id="6500128at2759"/>
<feature type="transmembrane region" description="Helical" evidence="10">
    <location>
        <begin position="284"/>
        <end position="307"/>
    </location>
</feature>
<evidence type="ECO:0000313" key="14">
    <source>
        <dbReference type="Proteomes" id="UP000241890"/>
    </source>
</evidence>
<dbReference type="SUPFAM" id="SSF52540">
    <property type="entry name" value="P-loop containing nucleoside triphosphate hydrolases"/>
    <property type="match status" value="2"/>
</dbReference>
<evidence type="ECO:0000259" key="12">
    <source>
        <dbReference type="PROSITE" id="PS50929"/>
    </source>
</evidence>
<dbReference type="CDD" id="cd03244">
    <property type="entry name" value="ABCC_MRP_domain2"/>
    <property type="match status" value="1"/>
</dbReference>
<dbReference type="InterPro" id="IPR050173">
    <property type="entry name" value="ABC_transporter_C-like"/>
</dbReference>
<dbReference type="GO" id="GO:0005524">
    <property type="term" value="F:ATP binding"/>
    <property type="evidence" value="ECO:0007669"/>
    <property type="project" value="UniProtKB-KW"/>
</dbReference>
<dbReference type="GO" id="GO:0016020">
    <property type="term" value="C:membrane"/>
    <property type="evidence" value="ECO:0007669"/>
    <property type="project" value="UniProtKB-SubCell"/>
</dbReference>
<feature type="transmembrane region" description="Helical" evidence="10">
    <location>
        <begin position="235"/>
        <end position="254"/>
    </location>
</feature>
<feature type="transmembrane region" description="Helical" evidence="10">
    <location>
        <begin position="908"/>
        <end position="931"/>
    </location>
</feature>
<accession>A0A2R5GJY3</accession>
<sequence>MAADAPAAGGSAEGGTRAAAASAAAPAAPRAQERGQSGASRAEPAGVSAAARGDELEALAGERKEHPGAAERDSEAATGQFWDNFQRAGLLRRWTFSWATPLMNVAFKREIEPGELWHLLHRHKSETLTKKLEAAWHRELEKRGREGARLWRALIPVFGYEYFQAFMYHMAWLVVIMTTNAVLLVQILNLLDDFAAGTADTVTAGSLEIPYFGFVDAVLFGIGEIFRSVFINQHWAIACVTGINVRAAAAALLFQKTTRLRNSGNAAGQLLNMMSNDVERLREACTYGIFIASTPITLLTIILVGLWVLGPSILAGFVILILSVPIQARIARVTSRLRRQSIKITDERVTLMNEILQAAQLIKLYAWESSFVEKVARVRAAELVKIRHTTYVKAVNAALSQVIPLVTSFASFLVHTAILGETLTASQAFATLSLFNVSRFPLSVLPLSVRFTAEAAVGLQRIGDYLKLEEIIPEQSTDHLDAASDRSVPAIEVQDAQFTWGSLRASEGSNEGNSSAKQKESRKGAEKEDEGGEEEESASPLRVESLAIRQASLTCIVGAVGSGKSSLFASLLGDMRRTQGRSCIRGSIAYVGQNPWVFNATFQENILFGKPYEAAKFRRAIRVAALEPDLKALPSGLSTELGERGINVSGGQKARLALARAVYADCDVYLLDDVLSAVDAHVSAHIWKECIRSALLDKTVVLVTHGLHLLKEADQVVVLQDMRIVAKGTYNELLNSEYGHMVLSTAFDAHKDSAEADQDSGNAESSAALDQGQERNEERGGDMLGDESTAMTSDENAEILYNREASTILEDEDEDVVSSSTEAVARIVSSELNLPDEDGTRLGKLTTQEDRQVGAVSKTTIRAFAKSAGGRCVLLFCFLLFWLSEGSKNASEAWLTAWTADTFLMEPWFYNTIYGVFMIVVTFFMVLRGVIFGRALLRASQGLHDAAFLACMRARMDFFQVTPLGRILARFSSDIDKIDTLLVDIAEVCISLLVRTFLAIIVVAAALPAFLVAVVPLVFLYVRLLNYFRRVVRQMKRIDSISRSPLISQVQSLVLGLTDTRAYGRLDAAINRQYVLVEESSRGYLGFYMANRWIGFRLDYITTSIVAASAMLCIIFASTISAGLAGLVLSSSLQTAGILQFATRQAAELEAQFTSVERVRFFIESTPTERDTIDDDDSDDDKNDDGLSNSPDDAVAVMRKARRHEEGPASVAVGRASAVDEAWPAQGEICFENYSTRYRDGLPFVLKNLTMTIPGGKSTALVGRSGSGKSTVSAVALFRIVEAVHGRITIDGVNIAKVSLQTLRGRALAIVPQSPTLFAGTIRSNLDPFDEHTDDEIWQALENVHLADFVASLGAADDREQSPGSVSFHIQTRKSGLSHVLSEGGSNLSAGQRQLLAFGRALLKNARIICVDEGTSSVDEAADLAIQNTLQHACKGRTLIIVAHRLASTAHCDQICVLEQGALLEAGRPADLLQDPASQYAALWKAAISASDSAKGGEEH</sequence>
<keyword evidence="8" id="KW-0325">Glycoprotein</keyword>
<feature type="compositionally biased region" description="Basic and acidic residues" evidence="9">
    <location>
        <begin position="772"/>
        <end position="781"/>
    </location>
</feature>
<dbReference type="EMBL" id="BEYU01000050">
    <property type="protein sequence ID" value="GBG28953.1"/>
    <property type="molecule type" value="Genomic_DNA"/>
</dbReference>
<feature type="transmembrane region" description="Helical" evidence="10">
    <location>
        <begin position="1009"/>
        <end position="1028"/>
    </location>
</feature>
<dbReference type="Proteomes" id="UP000241890">
    <property type="component" value="Unassembled WGS sequence"/>
</dbReference>
<feature type="domain" description="ABC transporter" evidence="11">
    <location>
        <begin position="1229"/>
        <end position="1485"/>
    </location>
</feature>
<evidence type="ECO:0000256" key="4">
    <source>
        <dbReference type="ARBA" id="ARBA00022741"/>
    </source>
</evidence>
<feature type="transmembrane region" description="Helical" evidence="10">
    <location>
        <begin position="166"/>
        <end position="188"/>
    </location>
</feature>
<dbReference type="InterPro" id="IPR003439">
    <property type="entry name" value="ABC_transporter-like_ATP-bd"/>
</dbReference>
<dbReference type="InterPro" id="IPR003593">
    <property type="entry name" value="AAA+_ATPase"/>
</dbReference>
<dbReference type="GO" id="GO:0016887">
    <property type="term" value="F:ATP hydrolysis activity"/>
    <property type="evidence" value="ECO:0007669"/>
    <property type="project" value="InterPro"/>
</dbReference>
<feature type="transmembrane region" description="Helical" evidence="10">
    <location>
        <begin position="209"/>
        <end position="229"/>
    </location>
</feature>
<feature type="compositionally biased region" description="Acidic residues" evidence="9">
    <location>
        <begin position="527"/>
        <end position="537"/>
    </location>
</feature>
<dbReference type="InterPro" id="IPR027417">
    <property type="entry name" value="P-loop_NTPase"/>
</dbReference>
<dbReference type="GO" id="GO:0140359">
    <property type="term" value="F:ABC-type transporter activity"/>
    <property type="evidence" value="ECO:0007669"/>
    <property type="project" value="InterPro"/>
</dbReference>
<evidence type="ECO:0000256" key="10">
    <source>
        <dbReference type="SAM" id="Phobius"/>
    </source>
</evidence>
<evidence type="ECO:0000256" key="7">
    <source>
        <dbReference type="ARBA" id="ARBA00023136"/>
    </source>
</evidence>